<sequence>MRAVVLIAVSAAFATSAAFAQVKTSDEVKRESVEGAATAPLRDLNLLRTKIPPVLLQAMADPYERPPKGYRCQQLIALVRPLDEALGPDIDRIAVQDQDPFDRSRETALGAAADLASDAIPFRGWVRKLSGAERHDRLVRDAIYAGGVRRAYLKGLGEAKGCNPPATPSHEKAGTPPPDPDRRFQPRYPTRPEDLPQGRP</sequence>
<evidence type="ECO:0000313" key="4">
    <source>
        <dbReference type="Proteomes" id="UP000001868"/>
    </source>
</evidence>
<keyword evidence="4" id="KW-1185">Reference proteome</keyword>
<dbReference type="RefSeq" id="WP_012521963.1">
    <property type="nucleotide sequence ID" value="NC_011144.1"/>
</dbReference>
<gene>
    <name evidence="3" type="ordered locus">PHZ_c1405</name>
</gene>
<feature type="signal peptide" evidence="2">
    <location>
        <begin position="1"/>
        <end position="20"/>
    </location>
</feature>
<dbReference type="OrthoDB" id="7211066at2"/>
<feature type="region of interest" description="Disordered" evidence="1">
    <location>
        <begin position="157"/>
        <end position="200"/>
    </location>
</feature>
<dbReference type="eggNOG" id="ENOG5032TYP">
    <property type="taxonomic scope" value="Bacteria"/>
</dbReference>
<protein>
    <submittedName>
        <fullName evidence="3">Uncharacterized protein</fullName>
    </submittedName>
</protein>
<organism evidence="3 4">
    <name type="scientific">Phenylobacterium zucineum (strain HLK1)</name>
    <dbReference type="NCBI Taxonomy" id="450851"/>
    <lineage>
        <taxon>Bacteria</taxon>
        <taxon>Pseudomonadati</taxon>
        <taxon>Pseudomonadota</taxon>
        <taxon>Alphaproteobacteria</taxon>
        <taxon>Caulobacterales</taxon>
        <taxon>Caulobacteraceae</taxon>
        <taxon>Phenylobacterium</taxon>
    </lineage>
</organism>
<evidence type="ECO:0000313" key="3">
    <source>
        <dbReference type="EMBL" id="ACG77819.1"/>
    </source>
</evidence>
<name>B4R9Q5_PHEZH</name>
<evidence type="ECO:0000256" key="2">
    <source>
        <dbReference type="SAM" id="SignalP"/>
    </source>
</evidence>
<feature type="chain" id="PRO_5002825258" evidence="2">
    <location>
        <begin position="21"/>
        <end position="200"/>
    </location>
</feature>
<reference evidence="3 4" key="1">
    <citation type="journal article" date="2008" name="BMC Genomics">
        <title>Complete genome of Phenylobacterium zucineum - a novel facultative intracellular bacterium isolated from human erythroleukemia cell line K562.</title>
        <authorList>
            <person name="Luo Y."/>
            <person name="Xu X."/>
            <person name="Ding Z."/>
            <person name="Liu Z."/>
            <person name="Zhang B."/>
            <person name="Yan Z."/>
            <person name="Sun J."/>
            <person name="Hu S."/>
            <person name="Hu X."/>
        </authorList>
    </citation>
    <scope>NUCLEOTIDE SEQUENCE [LARGE SCALE GENOMIC DNA]</scope>
    <source>
        <strain evidence="3 4">HLK1</strain>
    </source>
</reference>
<evidence type="ECO:0000256" key="1">
    <source>
        <dbReference type="SAM" id="MobiDB-lite"/>
    </source>
</evidence>
<dbReference type="KEGG" id="pzu:PHZ_c1405"/>
<dbReference type="Proteomes" id="UP000001868">
    <property type="component" value="Chromosome"/>
</dbReference>
<proteinExistence type="predicted"/>
<keyword evidence="2" id="KW-0732">Signal</keyword>
<dbReference type="HOGENOM" id="CLU_101672_0_0_5"/>
<feature type="compositionally biased region" description="Basic and acidic residues" evidence="1">
    <location>
        <begin position="169"/>
        <end position="200"/>
    </location>
</feature>
<accession>B4R9Q5</accession>
<dbReference type="EMBL" id="CP000747">
    <property type="protein sequence ID" value="ACG77819.1"/>
    <property type="molecule type" value="Genomic_DNA"/>
</dbReference>
<dbReference type="AlphaFoldDB" id="B4R9Q5"/>